<accession>A0ACC0KT20</accession>
<evidence type="ECO:0000313" key="2">
    <source>
        <dbReference type="Proteomes" id="UP001064048"/>
    </source>
</evidence>
<sequence length="2226" mass="249747">MSDKSVMTLLVYYGIWELFFGEQWNNERHNASQLPTIPIPIDDYVTPTYDKQNYTVKSHGAHVMSGPYESIGQYDVLTKQTNENLKQQCDKALHELNQLRRQHTETSRRYDDLIENHNATLEKLRLVQEENTRLKTQCHDLTQERNAVVANVVRQWEGGARERADMKRLTDERNAAMAEYTLIMSERDTVHKEMEKLSDDLQAAMKRVAALEQDNSAYHHLGLASGVGLSGLAGDSADKERVDNLEQANQELQRLRKQLDRALGDLTDAVSKRRRDWAFSERDKLLQERESVKALCNRLRKLADARRHGGGDKPRARGDRPERPERPAPARRDCWQLADARRHGGGDKPRARGDRPERPERPAPARRDCWQVTRHTGGQLADARRHGGGDKPARAATGPSGPSDPRQRAATAGSGRAAARRRRQARARGDRPERPERPAPARRDCWQLADARRHGGGDKPRARGDRPERPERPAPARRDCWQVTRHTMGGQLADARRHGGGDKPRARGDRPERPERPAPARRDCWQVTRHTMGGQLADARRHGGGDKPRARGDRPERPERPAPARRDCWQVTRHTMGGQLADARRHGGGDKPRARGDRPERPERPAPARRDCWQDIEWDMIDVELSGLGKDGELGFELAGGRDDPYFPDDSNIYRRRARCGPPSRRARAACGCSARAPRACAPRCAPQTCARSRCSTVGAAPPSSAAAGALRAALAQGACGVRLQRARTTRLRAALRPADLRAVTLQHGRGQHHHHQRRRRAAGRLAQGACGVRLQRARTTRLRAALRPADLRAVTLQHGRGQHHHHQRRRARCGPPSRRARAACGCSARAPRACAPRCAPQTCARSRCSTALRACPKCGRCSTSVNTILCLFRSFGLFTRAVWMPTGTWDMIRGKIEAVTGRSKSKDKQNKVPESDAIAELDSVIDSYHGKTIKETSIVLKRSRRKNKEPQNDSKNGGTWPKARANFVLEENPTGTIVQPRSRKERPPLSILLSPPTKLQPEPQRSNTNRNSNPIPLGHAPLTQATAPARHSVYKSIESSPAIAHFPKPAPLSIHNPHPQFSSPNSMNFEKIRTLEKDKISMSDYSEHDITPNRLSLALNPSDDSLDYQPVTRNRTKSPHSLDFIVNKGPSSLDFISRKTPTSLEQSMKNHPILEQYYSTKKSSSPKTVNKYPSDSDSFGPDSLNSNANFAMTGTLPSQSRLQSQYYRGPFVNSNPHTSSRYPHLASPTNIPQSQSGESIGTSYEMHSFPSHTHNMSDLQPVPRANRVLGDYHHTYEGGTFPRKKENQRFRIPSNPSVTSKNSAGKLSTGSIERSSERNSPMPTYHVEILSPGRGAKQMMHKATRNSMPEYTGLGWNKPLPGELRRVHIDKSQQPLGIQIYCPPSSGGVFVSTVNENSLASQVGLQVGDQLLEVCGINMRSATYTLAASVLRQIGNSITMLVQYSPEKYKDEVEVSGSSSSGESSHDEEVSLSGSPTPRNSPGPQQSLRMETPSAEAGTLRQSQASKDLPRFLLIEMRNCSDLGISLVGGNAVGIFVHSVQIDSPAFNAGLRTGDQILEYNNVDLRRATAEQAALELAKPAEKVSVLVRHDLQQYHDIKDKPGDAFYIRAGFDRCAKITSIGVDTIDEYSLWFRKDEVLFVDNTLFNGAPGLWRAWQLDCKGGEAQRRASTTARRSFFRRKKHRDSKELASFSNTELGCWSDSGALADDAPLLHRPVVVLGPLRECVVGKLVSDWAGVFARVRPQPLPLRGAALERALAQGSHLEPRPTRDNTHYDTIPLQAIKDKAEKLVSDWAGVFARVRPQPLPLRGAALERALAQGSHLEPRPTRDNTHYDTIPLQAIKDKRRSWCRTWAGVCARVRPQPLPLRGAALERALAQGSHLEPRPTRDNTHFDTIPLQAIKDKAEKGVHCILDISVATIEKLHKQQIYPIVLFIKFKSFKQIKEVKDTRYPADKVSAKAAKEMYEHGLKIENEYRSYISEDRDMRYYSDPGRDVPRRKPKEQKSDSTDSDLKYYSEPDAKNYFEIDYEFLKELRRIARNNCPKCRRKRSRSTPKDKLVKKDKAKSKPARSVRVKENYVYCNGRYHSDQEHCRLCCRICNRSTDTLDSIEDDQYSLVSKSYSLPSSRATTSSRSKSTPKNTRERKNSTQSIKSVSFLESSNDESRKDEPNYTAKSFTNDLKQFLLKPSPPRLSLRDKFIISFKQEFEATKKSPKLKAIKGLWKSY</sequence>
<keyword evidence="2" id="KW-1185">Reference proteome</keyword>
<comment type="caution">
    <text evidence="1">The sequence shown here is derived from an EMBL/GenBank/DDBJ whole genome shotgun (WGS) entry which is preliminary data.</text>
</comment>
<dbReference type="Proteomes" id="UP001064048">
    <property type="component" value="Chromosome 23"/>
</dbReference>
<reference evidence="1 2" key="1">
    <citation type="journal article" date="2022" name="Genome Biol. Evol.">
        <title>The Spruce Budworm Genome: Reconstructing the Evolutionary History of Antifreeze Proteins.</title>
        <authorList>
            <person name="Beliveau C."/>
            <person name="Gagne P."/>
            <person name="Picq S."/>
            <person name="Vernygora O."/>
            <person name="Keeling C.I."/>
            <person name="Pinkney K."/>
            <person name="Doucet D."/>
            <person name="Wen F."/>
            <person name="Johnston J.S."/>
            <person name="Maaroufi H."/>
            <person name="Boyle B."/>
            <person name="Laroche J."/>
            <person name="Dewar K."/>
            <person name="Juretic N."/>
            <person name="Blackburn G."/>
            <person name="Nisole A."/>
            <person name="Brunet B."/>
            <person name="Brandao M."/>
            <person name="Lumley L."/>
            <person name="Duan J."/>
            <person name="Quan G."/>
            <person name="Lucarotti C.J."/>
            <person name="Roe A.D."/>
            <person name="Sperling F.A.H."/>
            <person name="Levesque R.C."/>
            <person name="Cusson M."/>
        </authorList>
    </citation>
    <scope>NUCLEOTIDE SEQUENCE [LARGE SCALE GENOMIC DNA]</scope>
    <source>
        <strain evidence="1">Glfc:IPQL:Cfum</strain>
    </source>
</reference>
<name>A0ACC0KT20_CHOFU</name>
<evidence type="ECO:0000313" key="1">
    <source>
        <dbReference type="EMBL" id="KAI8439751.1"/>
    </source>
</evidence>
<organism evidence="1 2">
    <name type="scientific">Choristoneura fumiferana</name>
    <name type="common">Spruce budworm moth</name>
    <name type="synonym">Archips fumiferana</name>
    <dbReference type="NCBI Taxonomy" id="7141"/>
    <lineage>
        <taxon>Eukaryota</taxon>
        <taxon>Metazoa</taxon>
        <taxon>Ecdysozoa</taxon>
        <taxon>Arthropoda</taxon>
        <taxon>Hexapoda</taxon>
        <taxon>Insecta</taxon>
        <taxon>Pterygota</taxon>
        <taxon>Neoptera</taxon>
        <taxon>Endopterygota</taxon>
        <taxon>Lepidoptera</taxon>
        <taxon>Glossata</taxon>
        <taxon>Ditrysia</taxon>
        <taxon>Tortricoidea</taxon>
        <taxon>Tortricidae</taxon>
        <taxon>Tortricinae</taxon>
        <taxon>Choristoneura</taxon>
    </lineage>
</organism>
<proteinExistence type="predicted"/>
<protein>
    <submittedName>
        <fullName evidence="1">Uncharacterized protein</fullName>
    </submittedName>
</protein>
<gene>
    <name evidence="1" type="ORF">MSG28_013443</name>
</gene>
<dbReference type="EMBL" id="CM046123">
    <property type="protein sequence ID" value="KAI8439751.1"/>
    <property type="molecule type" value="Genomic_DNA"/>
</dbReference>